<proteinExistence type="predicted"/>
<protein>
    <submittedName>
        <fullName evidence="2">Uncharacterized protein</fullName>
    </submittedName>
</protein>
<keyword evidence="3" id="KW-1185">Reference proteome</keyword>
<reference evidence="2 3" key="1">
    <citation type="submission" date="2024-11" db="EMBL/GenBank/DDBJ databases">
        <title>Chromosome-level genome assembly of Eucalyptus globulus Labill. provides insights into its genome evolution.</title>
        <authorList>
            <person name="Li X."/>
        </authorList>
    </citation>
    <scope>NUCLEOTIDE SEQUENCE [LARGE SCALE GENOMIC DNA]</scope>
    <source>
        <strain evidence="2">CL2024</strain>
        <tissue evidence="2">Fresh tender leaves</tissue>
    </source>
</reference>
<feature type="non-terminal residue" evidence="2">
    <location>
        <position position="84"/>
    </location>
</feature>
<dbReference type="AlphaFoldDB" id="A0ABD3JPP3"/>
<comment type="caution">
    <text evidence="2">The sequence shown here is derived from an EMBL/GenBank/DDBJ whole genome shotgun (WGS) entry which is preliminary data.</text>
</comment>
<dbReference type="EMBL" id="JBJKBG010000008">
    <property type="protein sequence ID" value="KAL3728637.1"/>
    <property type="molecule type" value="Genomic_DNA"/>
</dbReference>
<sequence length="84" mass="8975">MAEDGRRLTVKLLLSKIRVGETGEKRRTEEGEGEGKGREGKGEKGGRSWWGQVTATCRSLPPSSGSKDVAGDGIFLPCPYGPGR</sequence>
<accession>A0ABD3JPP3</accession>
<evidence type="ECO:0000313" key="3">
    <source>
        <dbReference type="Proteomes" id="UP001634007"/>
    </source>
</evidence>
<feature type="region of interest" description="Disordered" evidence="1">
    <location>
        <begin position="19"/>
        <end position="84"/>
    </location>
</feature>
<feature type="compositionally biased region" description="Basic and acidic residues" evidence="1">
    <location>
        <begin position="19"/>
        <end position="46"/>
    </location>
</feature>
<evidence type="ECO:0000313" key="2">
    <source>
        <dbReference type="EMBL" id="KAL3728637.1"/>
    </source>
</evidence>
<organism evidence="2 3">
    <name type="scientific">Eucalyptus globulus</name>
    <name type="common">Tasmanian blue gum</name>
    <dbReference type="NCBI Taxonomy" id="34317"/>
    <lineage>
        <taxon>Eukaryota</taxon>
        <taxon>Viridiplantae</taxon>
        <taxon>Streptophyta</taxon>
        <taxon>Embryophyta</taxon>
        <taxon>Tracheophyta</taxon>
        <taxon>Spermatophyta</taxon>
        <taxon>Magnoliopsida</taxon>
        <taxon>eudicotyledons</taxon>
        <taxon>Gunneridae</taxon>
        <taxon>Pentapetalae</taxon>
        <taxon>rosids</taxon>
        <taxon>malvids</taxon>
        <taxon>Myrtales</taxon>
        <taxon>Myrtaceae</taxon>
        <taxon>Myrtoideae</taxon>
        <taxon>Eucalypteae</taxon>
        <taxon>Eucalyptus</taxon>
    </lineage>
</organism>
<feature type="compositionally biased region" description="Polar residues" evidence="1">
    <location>
        <begin position="51"/>
        <end position="66"/>
    </location>
</feature>
<gene>
    <name evidence="2" type="ORF">ACJRO7_033251</name>
</gene>
<dbReference type="Proteomes" id="UP001634007">
    <property type="component" value="Unassembled WGS sequence"/>
</dbReference>
<name>A0ABD3JPP3_EUCGL</name>
<evidence type="ECO:0000256" key="1">
    <source>
        <dbReference type="SAM" id="MobiDB-lite"/>
    </source>
</evidence>